<dbReference type="STRING" id="686624.SAMN04488242_2098"/>
<organism evidence="3 4">
    <name type="scientific">Tessaracoccus oleiagri</name>
    <dbReference type="NCBI Taxonomy" id="686624"/>
    <lineage>
        <taxon>Bacteria</taxon>
        <taxon>Bacillati</taxon>
        <taxon>Actinomycetota</taxon>
        <taxon>Actinomycetes</taxon>
        <taxon>Propionibacteriales</taxon>
        <taxon>Propionibacteriaceae</taxon>
        <taxon>Tessaracoccus</taxon>
    </lineage>
</organism>
<feature type="transmembrane region" description="Helical" evidence="1">
    <location>
        <begin position="89"/>
        <end position="110"/>
    </location>
</feature>
<dbReference type="Proteomes" id="UP000199475">
    <property type="component" value="Unassembled WGS sequence"/>
</dbReference>
<reference evidence="3 4" key="1">
    <citation type="submission" date="2016-10" db="EMBL/GenBank/DDBJ databases">
        <authorList>
            <person name="de Groot N.N."/>
        </authorList>
    </citation>
    <scope>NUCLEOTIDE SEQUENCE [LARGE SCALE GENOMIC DNA]</scope>
    <source>
        <strain evidence="3 4">CGMCC 1.9159</strain>
    </source>
</reference>
<feature type="transmembrane region" description="Helical" evidence="1">
    <location>
        <begin position="61"/>
        <end position="83"/>
    </location>
</feature>
<keyword evidence="1" id="KW-1133">Transmembrane helix</keyword>
<sequence length="152" mass="16087">MTQPTYNVQRATIAEFDNYPAAQAAVDLLADKDFEVGTVRIVGHDLKSVEQVLGKRTYGRAAGYGALSGAWLGLMLGVLFALFVPAIAWLSVILWSVLIAAAFGAIFGLLGHALTGKERSFAAASTIKAASYTVEVVADRADEALRLLSAGR</sequence>
<keyword evidence="1" id="KW-0812">Transmembrane</keyword>
<keyword evidence="4" id="KW-1185">Reference proteome</keyword>
<dbReference type="InterPro" id="IPR025889">
    <property type="entry name" value="GSP17M-like_dom"/>
</dbReference>
<dbReference type="EMBL" id="FNGP01000003">
    <property type="protein sequence ID" value="SDL58210.1"/>
    <property type="molecule type" value="Genomic_DNA"/>
</dbReference>
<gene>
    <name evidence="3" type="ORF">SAMN04488242_2098</name>
</gene>
<accession>A0A1G9L8B1</accession>
<name>A0A1G9L8B1_9ACTN</name>
<dbReference type="OrthoDB" id="3381462at2"/>
<feature type="domain" description="General stress protein 17M-like" evidence="2">
    <location>
        <begin position="12"/>
        <end position="94"/>
    </location>
</feature>
<keyword evidence="1" id="KW-0472">Membrane</keyword>
<evidence type="ECO:0000313" key="4">
    <source>
        <dbReference type="Proteomes" id="UP000199475"/>
    </source>
</evidence>
<dbReference type="Pfam" id="PF11181">
    <property type="entry name" value="YflT"/>
    <property type="match status" value="1"/>
</dbReference>
<proteinExistence type="predicted"/>
<dbReference type="RefSeq" id="WP_093251769.1">
    <property type="nucleotide sequence ID" value="NZ_FNGP01000003.1"/>
</dbReference>
<evidence type="ECO:0000256" key="1">
    <source>
        <dbReference type="SAM" id="Phobius"/>
    </source>
</evidence>
<dbReference type="AlphaFoldDB" id="A0A1G9L8B1"/>
<evidence type="ECO:0000313" key="3">
    <source>
        <dbReference type="EMBL" id="SDL58210.1"/>
    </source>
</evidence>
<evidence type="ECO:0000259" key="2">
    <source>
        <dbReference type="Pfam" id="PF11181"/>
    </source>
</evidence>
<protein>
    <recommendedName>
        <fullName evidence="2">General stress protein 17M-like domain-containing protein</fullName>
    </recommendedName>
</protein>